<dbReference type="AlphaFoldDB" id="A0AA39U2P4"/>
<dbReference type="Proteomes" id="UP001175228">
    <property type="component" value="Unassembled WGS sequence"/>
</dbReference>
<evidence type="ECO:0000313" key="2">
    <source>
        <dbReference type="Proteomes" id="UP001175228"/>
    </source>
</evidence>
<comment type="caution">
    <text evidence="1">The sequence shown here is derived from an EMBL/GenBank/DDBJ whole genome shotgun (WGS) entry which is preliminary data.</text>
</comment>
<reference evidence="1" key="1">
    <citation type="submission" date="2023-06" db="EMBL/GenBank/DDBJ databases">
        <authorList>
            <consortium name="Lawrence Berkeley National Laboratory"/>
            <person name="Ahrendt S."/>
            <person name="Sahu N."/>
            <person name="Indic B."/>
            <person name="Wong-Bajracharya J."/>
            <person name="Merenyi Z."/>
            <person name="Ke H.-M."/>
            <person name="Monk M."/>
            <person name="Kocsube S."/>
            <person name="Drula E."/>
            <person name="Lipzen A."/>
            <person name="Balint B."/>
            <person name="Henrissat B."/>
            <person name="Andreopoulos B."/>
            <person name="Martin F.M."/>
            <person name="Harder C.B."/>
            <person name="Rigling D."/>
            <person name="Ford K.L."/>
            <person name="Foster G.D."/>
            <person name="Pangilinan J."/>
            <person name="Papanicolaou A."/>
            <person name="Barry K."/>
            <person name="LaButti K."/>
            <person name="Viragh M."/>
            <person name="Koriabine M."/>
            <person name="Yan M."/>
            <person name="Riley R."/>
            <person name="Champramary S."/>
            <person name="Plett K.L."/>
            <person name="Tsai I.J."/>
            <person name="Slot J."/>
            <person name="Sipos G."/>
            <person name="Plett J."/>
            <person name="Nagy L.G."/>
            <person name="Grigoriev I.V."/>
        </authorList>
    </citation>
    <scope>NUCLEOTIDE SEQUENCE</scope>
    <source>
        <strain evidence="1">HWK02</strain>
    </source>
</reference>
<dbReference type="EMBL" id="JAUEPU010000001">
    <property type="protein sequence ID" value="KAK0506546.1"/>
    <property type="molecule type" value="Genomic_DNA"/>
</dbReference>
<keyword evidence="2" id="KW-1185">Reference proteome</keyword>
<accession>A0AA39U2P4</accession>
<sequence length="323" mass="36186">MRRRESKELIAMKETHDETVVHPWIFPLCSTTSSSHVLESAIVVGWLAWVEGVPSRLSLKSIPTHREFVGPHTGTTFPALISRQRVWTMASWMERWDVCVYSRNVEDVLSGLLVTSRYECAAPPVVEVVFELQASICAPRMFITYQPGIVLGWHCESTVEPRELQNIEQDLGFKVGWTVPVIPSSSTIAMSTQMHQCPRRHPAATMVHESTSTAWTPSPTVDIIPLLRLGLRDDVAAIRTDTSLTTMVWQQEIMLRMMPRRDENLNGMWRREDGDEDGLPGRLTAFGSVEGKVLSVAGAHRVEACYIASSKFGALHDSTAMTK</sequence>
<protein>
    <submittedName>
        <fullName evidence="1">Uncharacterized protein</fullName>
    </submittedName>
</protein>
<evidence type="ECO:0000313" key="1">
    <source>
        <dbReference type="EMBL" id="KAK0506546.1"/>
    </source>
</evidence>
<organism evidence="1 2">
    <name type="scientific">Armillaria luteobubalina</name>
    <dbReference type="NCBI Taxonomy" id="153913"/>
    <lineage>
        <taxon>Eukaryota</taxon>
        <taxon>Fungi</taxon>
        <taxon>Dikarya</taxon>
        <taxon>Basidiomycota</taxon>
        <taxon>Agaricomycotina</taxon>
        <taxon>Agaricomycetes</taxon>
        <taxon>Agaricomycetidae</taxon>
        <taxon>Agaricales</taxon>
        <taxon>Marasmiineae</taxon>
        <taxon>Physalacriaceae</taxon>
        <taxon>Armillaria</taxon>
    </lineage>
</organism>
<name>A0AA39U2P4_9AGAR</name>
<proteinExistence type="predicted"/>
<gene>
    <name evidence="1" type="ORF">EDD18DRAFT_1374787</name>
</gene>